<comment type="subcellular location">
    <subcellularLocation>
        <location evidence="1">Membrane</location>
    </subcellularLocation>
</comment>
<dbReference type="PRINTS" id="PR00463">
    <property type="entry name" value="EP450I"/>
</dbReference>
<dbReference type="AlphaFoldDB" id="A0A8B7BXR9"/>
<dbReference type="GO" id="GO:0016705">
    <property type="term" value="F:oxidoreductase activity, acting on paired donors, with incorporation or reduction of molecular oxygen"/>
    <property type="evidence" value="ECO:0007669"/>
    <property type="project" value="InterPro"/>
</dbReference>
<dbReference type="InterPro" id="IPR050665">
    <property type="entry name" value="Cytochrome_P450_Monooxygen"/>
</dbReference>
<organism evidence="14 15">
    <name type="scientific">Phoenix dactylifera</name>
    <name type="common">Date palm</name>
    <dbReference type="NCBI Taxonomy" id="42345"/>
    <lineage>
        <taxon>Eukaryota</taxon>
        <taxon>Viridiplantae</taxon>
        <taxon>Streptophyta</taxon>
        <taxon>Embryophyta</taxon>
        <taxon>Tracheophyta</taxon>
        <taxon>Spermatophyta</taxon>
        <taxon>Magnoliopsida</taxon>
        <taxon>Liliopsida</taxon>
        <taxon>Arecaceae</taxon>
        <taxon>Coryphoideae</taxon>
        <taxon>Phoeniceae</taxon>
        <taxon>Phoenix</taxon>
    </lineage>
</organism>
<dbReference type="InterPro" id="IPR001128">
    <property type="entry name" value="Cyt_P450"/>
</dbReference>
<comment type="cofactor">
    <cofactor evidence="11">
        <name>heme</name>
        <dbReference type="ChEBI" id="CHEBI:30413"/>
    </cofactor>
</comment>
<evidence type="ECO:0000256" key="13">
    <source>
        <dbReference type="SAM" id="Phobius"/>
    </source>
</evidence>
<feature type="transmembrane region" description="Helical" evidence="13">
    <location>
        <begin position="12"/>
        <end position="32"/>
    </location>
</feature>
<gene>
    <name evidence="15" type="primary">LOC103705582</name>
</gene>
<dbReference type="InterPro" id="IPR036396">
    <property type="entry name" value="Cyt_P450_sf"/>
</dbReference>
<evidence type="ECO:0000256" key="1">
    <source>
        <dbReference type="ARBA" id="ARBA00004370"/>
    </source>
</evidence>
<evidence type="ECO:0000313" key="14">
    <source>
        <dbReference type="Proteomes" id="UP000228380"/>
    </source>
</evidence>
<proteinExistence type="inferred from homology"/>
<dbReference type="Proteomes" id="UP000228380">
    <property type="component" value="Chromosome 17"/>
</dbReference>
<dbReference type="PANTHER" id="PTHR24282:SF15">
    <property type="entry name" value="CYTOCHROME P450, FAMILY 715, SUBFAMILY A, POLYPEPTIDE 1"/>
    <property type="match status" value="1"/>
</dbReference>
<keyword evidence="7 12" id="KW-0560">Oxidoreductase</keyword>
<evidence type="ECO:0000256" key="8">
    <source>
        <dbReference type="ARBA" id="ARBA00023004"/>
    </source>
</evidence>
<keyword evidence="5 11" id="KW-0479">Metal-binding</keyword>
<dbReference type="InterPro" id="IPR017972">
    <property type="entry name" value="Cyt_P450_CS"/>
</dbReference>
<keyword evidence="9 12" id="KW-0503">Monooxygenase</keyword>
<evidence type="ECO:0000256" key="7">
    <source>
        <dbReference type="ARBA" id="ARBA00023002"/>
    </source>
</evidence>
<evidence type="ECO:0000313" key="15">
    <source>
        <dbReference type="RefSeq" id="XP_008787566.3"/>
    </source>
</evidence>
<dbReference type="GO" id="GO:0016020">
    <property type="term" value="C:membrane"/>
    <property type="evidence" value="ECO:0007669"/>
    <property type="project" value="UniProtKB-SubCell"/>
</dbReference>
<dbReference type="GeneID" id="103705582"/>
<dbReference type="InterPro" id="IPR002401">
    <property type="entry name" value="Cyt_P450_E_grp-I"/>
</dbReference>
<evidence type="ECO:0000256" key="10">
    <source>
        <dbReference type="ARBA" id="ARBA00023136"/>
    </source>
</evidence>
<dbReference type="PANTHER" id="PTHR24282">
    <property type="entry name" value="CYTOCHROME P450 FAMILY MEMBER"/>
    <property type="match status" value="1"/>
</dbReference>
<evidence type="ECO:0000256" key="2">
    <source>
        <dbReference type="ARBA" id="ARBA00010617"/>
    </source>
</evidence>
<dbReference type="Pfam" id="PF00067">
    <property type="entry name" value="p450"/>
    <property type="match status" value="1"/>
</dbReference>
<keyword evidence="6 13" id="KW-1133">Transmembrane helix</keyword>
<dbReference type="PROSITE" id="PS00086">
    <property type="entry name" value="CYTOCHROME_P450"/>
    <property type="match status" value="1"/>
</dbReference>
<reference evidence="15" key="2">
    <citation type="submission" date="2025-08" db="UniProtKB">
        <authorList>
            <consortium name="RefSeq"/>
        </authorList>
    </citation>
    <scope>IDENTIFICATION</scope>
    <source>
        <tissue evidence="15">Young leaves</tissue>
    </source>
</reference>
<evidence type="ECO:0000256" key="12">
    <source>
        <dbReference type="RuleBase" id="RU000461"/>
    </source>
</evidence>
<keyword evidence="8 11" id="KW-0408">Iron</keyword>
<evidence type="ECO:0000256" key="5">
    <source>
        <dbReference type="ARBA" id="ARBA00022723"/>
    </source>
</evidence>
<dbReference type="RefSeq" id="XP_008787566.3">
    <property type="nucleotide sequence ID" value="XM_008789344.4"/>
</dbReference>
<evidence type="ECO:0000256" key="9">
    <source>
        <dbReference type="ARBA" id="ARBA00023033"/>
    </source>
</evidence>
<keyword evidence="10 13" id="KW-0472">Membrane</keyword>
<protein>
    <submittedName>
        <fullName evidence="15">Cytokinin hydroxylase</fullName>
    </submittedName>
</protein>
<dbReference type="Gene3D" id="1.10.630.10">
    <property type="entry name" value="Cytochrome P450"/>
    <property type="match status" value="1"/>
</dbReference>
<comment type="similarity">
    <text evidence="2 12">Belongs to the cytochrome P450 family.</text>
</comment>
<dbReference type="KEGG" id="pda:103705582"/>
<dbReference type="GO" id="GO:0020037">
    <property type="term" value="F:heme binding"/>
    <property type="evidence" value="ECO:0007669"/>
    <property type="project" value="InterPro"/>
</dbReference>
<accession>A0A8B7BXR9</accession>
<dbReference type="GO" id="GO:0004497">
    <property type="term" value="F:monooxygenase activity"/>
    <property type="evidence" value="ECO:0007669"/>
    <property type="project" value="UniProtKB-KW"/>
</dbReference>
<dbReference type="PRINTS" id="PR00385">
    <property type="entry name" value="P450"/>
</dbReference>
<keyword evidence="3 11" id="KW-0349">Heme</keyword>
<evidence type="ECO:0000256" key="6">
    <source>
        <dbReference type="ARBA" id="ARBA00022989"/>
    </source>
</evidence>
<evidence type="ECO:0000256" key="3">
    <source>
        <dbReference type="ARBA" id="ARBA00022617"/>
    </source>
</evidence>
<name>A0A8B7BXR9_PHODC</name>
<dbReference type="GO" id="GO:0005506">
    <property type="term" value="F:iron ion binding"/>
    <property type="evidence" value="ECO:0007669"/>
    <property type="project" value="InterPro"/>
</dbReference>
<evidence type="ECO:0000256" key="11">
    <source>
        <dbReference type="PIRSR" id="PIRSR602401-1"/>
    </source>
</evidence>
<dbReference type="SUPFAM" id="SSF48264">
    <property type="entry name" value="Cytochrome P450"/>
    <property type="match status" value="1"/>
</dbReference>
<sequence>MEFFPSMHAMSLIMGSFLLLFICRAIFIFWLSPIAAWQRLKRNGFSGPPPSFPMGNIMEMMSNKGKRASALGSSSFTHDIHSFVFPYFARWRKTYGKVFIYWLGTEPFMYIADPGFLKQATSGILSKKWGKPNVFKHDRKPMFGSGLVMVDGNDWALHRHIIAPAFSMTNLNAMISTMVESTANMLDEWSKRVSLGHNEIDVEKDISKNGAEIIAKTSFGISEQTGKKVFEKLQAMQIMLFKTNRLVGVPFSNLLYAKQTYAAWKLGKEIDELLLAVIDSRKETTCNTQQDLLGFLLAGNQNNAQLERKLTSRELVDECKTFFFGGHETTALALSWTLLLLALYPEWQKTLRDEIMEVSGGGPLDSNMLSKLTKMGWVLNEVLRLYSPAPNVQRQAKEDVQVGDLVISKGTNVWIDVVGMHHDPDLWGDDVFEFRPERFKDSLYGGCKHRMGFLPFGFGGRICVGRNLTAMEYKIVLSLILRKFSLSISPAYSHSPRIMLSLRPSHGLHLILHSLEESSQAHHAS</sequence>
<reference evidence="14" key="1">
    <citation type="journal article" date="2019" name="Nat. Commun.">
        <title>Genome-wide association mapping of date palm fruit traits.</title>
        <authorList>
            <person name="Hazzouri K.M."/>
            <person name="Gros-Balthazard M."/>
            <person name="Flowers J.M."/>
            <person name="Copetti D."/>
            <person name="Lemansour A."/>
            <person name="Lebrun M."/>
            <person name="Masmoudi K."/>
            <person name="Ferrand S."/>
            <person name="Dhar M.I."/>
            <person name="Fresquez Z.A."/>
            <person name="Rosas U."/>
            <person name="Zhang J."/>
            <person name="Talag J."/>
            <person name="Lee S."/>
            <person name="Kudrna D."/>
            <person name="Powell R.F."/>
            <person name="Leitch I.J."/>
            <person name="Krueger R.R."/>
            <person name="Wing R.A."/>
            <person name="Amiri K.M.A."/>
            <person name="Purugganan M.D."/>
        </authorList>
    </citation>
    <scope>NUCLEOTIDE SEQUENCE [LARGE SCALE GENOMIC DNA]</scope>
    <source>
        <strain evidence="14">cv. Khalas</strain>
    </source>
</reference>
<evidence type="ECO:0000256" key="4">
    <source>
        <dbReference type="ARBA" id="ARBA00022692"/>
    </source>
</evidence>
<dbReference type="GO" id="GO:0006629">
    <property type="term" value="P:lipid metabolic process"/>
    <property type="evidence" value="ECO:0007669"/>
    <property type="project" value="UniProtKB-ARBA"/>
</dbReference>
<keyword evidence="4 13" id="KW-0812">Transmembrane</keyword>
<keyword evidence="14" id="KW-1185">Reference proteome</keyword>
<dbReference type="OrthoDB" id="1470350at2759"/>
<feature type="binding site" description="axial binding residue" evidence="11">
    <location>
        <position position="463"/>
    </location>
    <ligand>
        <name>heme</name>
        <dbReference type="ChEBI" id="CHEBI:30413"/>
    </ligand>
    <ligandPart>
        <name>Fe</name>
        <dbReference type="ChEBI" id="CHEBI:18248"/>
    </ligandPart>
</feature>